<keyword evidence="2" id="KW-1003">Cell membrane</keyword>
<dbReference type="PANTHER" id="PTHR23513">
    <property type="entry name" value="INTEGRAL MEMBRANE EFFLUX PROTEIN-RELATED"/>
    <property type="match status" value="1"/>
</dbReference>
<keyword evidence="5 7" id="KW-0472">Membrane</keyword>
<feature type="transmembrane region" description="Helical" evidence="7">
    <location>
        <begin position="75"/>
        <end position="93"/>
    </location>
</feature>
<evidence type="ECO:0000313" key="8">
    <source>
        <dbReference type="EMBL" id="MBP2374767.1"/>
    </source>
</evidence>
<comment type="subcellular location">
    <subcellularLocation>
        <location evidence="1">Cell membrane</location>
        <topology evidence="1">Multi-pass membrane protein</topology>
    </subcellularLocation>
</comment>
<evidence type="ECO:0000256" key="4">
    <source>
        <dbReference type="ARBA" id="ARBA00022989"/>
    </source>
</evidence>
<comment type="caution">
    <text evidence="8">The sequence shown here is derived from an EMBL/GenBank/DDBJ whole genome shotgun (WGS) entry which is preliminary data.</text>
</comment>
<dbReference type="SUPFAM" id="SSF103473">
    <property type="entry name" value="MFS general substrate transporter"/>
    <property type="match status" value="1"/>
</dbReference>
<evidence type="ECO:0000256" key="3">
    <source>
        <dbReference type="ARBA" id="ARBA00022692"/>
    </source>
</evidence>
<feature type="transmembrane region" description="Helical" evidence="7">
    <location>
        <begin position="302"/>
        <end position="319"/>
    </location>
</feature>
<keyword evidence="9" id="KW-1185">Reference proteome</keyword>
<protein>
    <submittedName>
        <fullName evidence="8">MFS family permease</fullName>
    </submittedName>
</protein>
<dbReference type="InterPro" id="IPR036259">
    <property type="entry name" value="MFS_trans_sf"/>
</dbReference>
<dbReference type="PANTHER" id="PTHR23513:SF6">
    <property type="entry name" value="MAJOR FACILITATOR SUPERFAMILY ASSOCIATED DOMAIN-CONTAINING PROTEIN"/>
    <property type="match status" value="1"/>
</dbReference>
<name>A0ABS4WEX8_9MICC</name>
<feature type="transmembrane region" description="Helical" evidence="7">
    <location>
        <begin position="46"/>
        <end position="68"/>
    </location>
</feature>
<feature type="transmembrane region" description="Helical" evidence="7">
    <location>
        <begin position="279"/>
        <end position="296"/>
    </location>
</feature>
<organism evidence="8 9">
    <name type="scientific">Paeniglutamicibacter psychrophenolicus</name>
    <dbReference type="NCBI Taxonomy" id="257454"/>
    <lineage>
        <taxon>Bacteria</taxon>
        <taxon>Bacillati</taxon>
        <taxon>Actinomycetota</taxon>
        <taxon>Actinomycetes</taxon>
        <taxon>Micrococcales</taxon>
        <taxon>Micrococcaceae</taxon>
        <taxon>Paeniglutamicibacter</taxon>
    </lineage>
</organism>
<feature type="transmembrane region" description="Helical" evidence="7">
    <location>
        <begin position="216"/>
        <end position="239"/>
    </location>
</feature>
<dbReference type="EMBL" id="JAGIOE010000001">
    <property type="protein sequence ID" value="MBP2374767.1"/>
    <property type="molecule type" value="Genomic_DNA"/>
</dbReference>
<reference evidence="8 9" key="1">
    <citation type="submission" date="2021-03" db="EMBL/GenBank/DDBJ databases">
        <title>Sequencing the genomes of 1000 actinobacteria strains.</title>
        <authorList>
            <person name="Klenk H.-P."/>
        </authorList>
    </citation>
    <scope>NUCLEOTIDE SEQUENCE [LARGE SCALE GENOMIC DNA]</scope>
    <source>
        <strain evidence="8 9">DSM 15454</strain>
    </source>
</reference>
<dbReference type="Proteomes" id="UP000766570">
    <property type="component" value="Unassembled WGS sequence"/>
</dbReference>
<keyword evidence="3 7" id="KW-0812">Transmembrane</keyword>
<feature type="transmembrane region" description="Helical" evidence="7">
    <location>
        <begin position="340"/>
        <end position="358"/>
    </location>
</feature>
<proteinExistence type="predicted"/>
<dbReference type="Gene3D" id="1.20.1250.20">
    <property type="entry name" value="MFS general substrate transporter like domains"/>
    <property type="match status" value="1"/>
</dbReference>
<evidence type="ECO:0000256" key="6">
    <source>
        <dbReference type="SAM" id="MobiDB-lite"/>
    </source>
</evidence>
<dbReference type="InterPro" id="IPR011701">
    <property type="entry name" value="MFS"/>
</dbReference>
<evidence type="ECO:0000256" key="5">
    <source>
        <dbReference type="ARBA" id="ARBA00023136"/>
    </source>
</evidence>
<accession>A0ABS4WEX8</accession>
<feature type="transmembrane region" description="Helical" evidence="7">
    <location>
        <begin position="163"/>
        <end position="185"/>
    </location>
</feature>
<dbReference type="Pfam" id="PF07690">
    <property type="entry name" value="MFS_1"/>
    <property type="match status" value="1"/>
</dbReference>
<evidence type="ECO:0000256" key="1">
    <source>
        <dbReference type="ARBA" id="ARBA00004651"/>
    </source>
</evidence>
<feature type="region of interest" description="Disordered" evidence="6">
    <location>
        <begin position="398"/>
        <end position="419"/>
    </location>
</feature>
<evidence type="ECO:0000313" key="9">
    <source>
        <dbReference type="Proteomes" id="UP000766570"/>
    </source>
</evidence>
<gene>
    <name evidence="8" type="ORF">JOF46_002679</name>
</gene>
<feature type="transmembrane region" description="Helical" evidence="7">
    <location>
        <begin position="251"/>
        <end position="270"/>
    </location>
</feature>
<feature type="transmembrane region" description="Helical" evidence="7">
    <location>
        <begin position="105"/>
        <end position="125"/>
    </location>
</feature>
<evidence type="ECO:0000256" key="2">
    <source>
        <dbReference type="ARBA" id="ARBA00022475"/>
    </source>
</evidence>
<dbReference type="CDD" id="cd06173">
    <property type="entry name" value="MFS_MefA_like"/>
    <property type="match status" value="1"/>
</dbReference>
<evidence type="ECO:0000256" key="7">
    <source>
        <dbReference type="SAM" id="Phobius"/>
    </source>
</evidence>
<feature type="transmembrane region" description="Helical" evidence="7">
    <location>
        <begin position="137"/>
        <end position="157"/>
    </location>
</feature>
<dbReference type="RefSeq" id="WP_209907860.1">
    <property type="nucleotide sequence ID" value="NZ_BAAAMI010000017.1"/>
</dbReference>
<keyword evidence="4 7" id="KW-1133">Transmembrane helix</keyword>
<feature type="transmembrane region" description="Helical" evidence="7">
    <location>
        <begin position="370"/>
        <end position="391"/>
    </location>
</feature>
<sequence length="419" mass="43616">MSSPRRTSAIPLIALVVISSLAIIGDEAASMSMVLTAVDQGQPWMVTWFSLSLAIPAMVLAPLGGAIVDRYDPRRIWVAYLALQSLCLGAASLQDDFWARLSLLAASNVINILSGSAAFALLPALIGPVRIERANSLMAIGSSLAYMLGPALSAWLFDIVGASLMLGANAGTTAILAATALALVLRVERPETTDATSRSLWGGVRSGWQAIRSAPVVAATMPLLILIMVGTSIEAVAGMFWLRQISGTDTLYGLVLSCWAIGSIIGAYLAGTKRLSPRTMLLIVGGGLCMALAILAEGLVPIAIIIGGAFVIGGLGNGTHNVGVRNLIFQQIPQAHIGSAWAYYRMLASTSVAIGYVVGTPRTPNDAQGMVIVAGICALVGVLMAIVALRLPKPRAISSKARDSPEPATGDDTMATRTR</sequence>